<dbReference type="InterPro" id="IPR036691">
    <property type="entry name" value="Endo/exonu/phosph_ase_sf"/>
</dbReference>
<feature type="non-terminal residue" evidence="3">
    <location>
        <position position="934"/>
    </location>
</feature>
<dbReference type="AlphaFoldDB" id="L7MMT2"/>
<keyword evidence="1" id="KW-0472">Membrane</keyword>
<dbReference type="PROSITE" id="PS50878">
    <property type="entry name" value="RT_POL"/>
    <property type="match status" value="1"/>
</dbReference>
<sequence>MSVIWKRLNKRRFYCLCTISKGTMATTYLTPSEVHRLHTKNLEKLTFVHLNAQSARNKEDNILALIAEFGFEPDVFMMTETWYRDDSDVFKPPGYTSYFLNRLSRLGGGVMLMVKNTLTCRIVEHYTCCTDNYELLNVLCNDVVFGVLYRPPAGSIPCFISFLDKYFSWVNDNGFKLVLAGDLNIDFLKASSQQRELCRTIESNGFSNAITAPTRICNNSSTLIDIFVTNLDDSGLLSGVVGAHIGDHLPIFLMAKHNVCTATRKDSSEVVVRDINECSLNAFRRELSELDWSNIYCVEDPELGYDCFLSMFKSVYDKCFLYRTLKPYRNSKKPWITKQCMKEMRKKSKLFKVFLDTKSEQSFKNFKVQRNKANSLLRSEKRKYLNNLFNYEVMKKSDLAWKRLNSFLGRRGNEANTLAEISIHGNVISGVDLANTFNNYFVSLTSQPHDPNCTKFLSNRQKESAFLAPTSEDEIIQVFRSIKNSNCSDIDGLQIRPIKHVLEIIAPVLEHVFNAIFAHGVFPKALQVAKVIVLHKGGDRNVLSQYRPISILPVFSKGLEKLIHVRMTSFINKHDIITPSQFGFQKGLSTEHALLTQKEKILDAFEREQCALGIFVDYSKAFDLINHVTLNEKLSHYGFRGVFLGLLRSYLLYRQQKVIVNNHSSDLRPLTSGVPQGSILGPLLFCLYINDLVNIENTVDFVIYADDSTILITSRNPSEALLKGNEVLKKLSAWSTANSLVINATKTKAVLFRPKNRKIDTEVALKFQDSHINLAPTVKCLGVLFEEHMSWDPHVEATATKLARVAGILCKVRYSLPRNVKILIYNSLFMSVLSYCYLVWGTTTASNMNKLHIIQKKAVRAIANASYESHSEPLFRELHLVLLPNLYEHILIKRYESELRKKYQSLKSIANLSLNVNTRDTRFREMWQVTRCRT</sequence>
<dbReference type="Gene3D" id="3.60.10.10">
    <property type="entry name" value="Endonuclease/exonuclease/phosphatase"/>
    <property type="match status" value="1"/>
</dbReference>
<dbReference type="SUPFAM" id="SSF56672">
    <property type="entry name" value="DNA/RNA polymerases"/>
    <property type="match status" value="1"/>
</dbReference>
<evidence type="ECO:0000259" key="2">
    <source>
        <dbReference type="PROSITE" id="PS50878"/>
    </source>
</evidence>
<proteinExistence type="evidence at transcript level"/>
<accession>L7MMT2</accession>
<dbReference type="CDD" id="cd01650">
    <property type="entry name" value="RT_nLTR_like"/>
    <property type="match status" value="1"/>
</dbReference>
<dbReference type="Pfam" id="PF03372">
    <property type="entry name" value="Exo_endo_phos"/>
    <property type="match status" value="1"/>
</dbReference>
<dbReference type="InterPro" id="IPR043502">
    <property type="entry name" value="DNA/RNA_pol_sf"/>
</dbReference>
<dbReference type="GO" id="GO:0003824">
    <property type="term" value="F:catalytic activity"/>
    <property type="evidence" value="ECO:0007669"/>
    <property type="project" value="InterPro"/>
</dbReference>
<organism evidence="3">
    <name type="scientific">Rhipicephalus pulchellus</name>
    <name type="common">Yellow backed tick</name>
    <name type="synonym">Dermacentor pulchellus</name>
    <dbReference type="NCBI Taxonomy" id="72859"/>
    <lineage>
        <taxon>Eukaryota</taxon>
        <taxon>Metazoa</taxon>
        <taxon>Ecdysozoa</taxon>
        <taxon>Arthropoda</taxon>
        <taxon>Chelicerata</taxon>
        <taxon>Arachnida</taxon>
        <taxon>Acari</taxon>
        <taxon>Parasitiformes</taxon>
        <taxon>Ixodida</taxon>
        <taxon>Ixodoidea</taxon>
        <taxon>Ixodidae</taxon>
        <taxon>Rhipicephalinae</taxon>
        <taxon>Rhipicephalus</taxon>
        <taxon>Rhipicephalus</taxon>
    </lineage>
</organism>
<dbReference type="EMBL" id="GACK01000076">
    <property type="protein sequence ID" value="JAA64958.1"/>
    <property type="molecule type" value="mRNA"/>
</dbReference>
<protein>
    <submittedName>
        <fullName evidence="3">Putative tick transposon</fullName>
    </submittedName>
</protein>
<evidence type="ECO:0000256" key="1">
    <source>
        <dbReference type="SAM" id="Phobius"/>
    </source>
</evidence>
<evidence type="ECO:0000313" key="3">
    <source>
        <dbReference type="EMBL" id="JAA64958.1"/>
    </source>
</evidence>
<dbReference type="GO" id="GO:0071897">
    <property type="term" value="P:DNA biosynthetic process"/>
    <property type="evidence" value="ECO:0007669"/>
    <property type="project" value="UniProtKB-ARBA"/>
</dbReference>
<name>L7MMT2_RHIPC</name>
<reference evidence="3" key="1">
    <citation type="submission" date="2012-11" db="EMBL/GenBank/DDBJ databases">
        <authorList>
            <person name="Lucero-Rivera Y.E."/>
            <person name="Tovar-Ramirez D."/>
        </authorList>
    </citation>
    <scope>NUCLEOTIDE SEQUENCE</scope>
    <source>
        <tissue evidence="3">Salivary gland</tissue>
    </source>
</reference>
<keyword evidence="1" id="KW-0812">Transmembrane</keyword>
<dbReference type="PANTHER" id="PTHR33332">
    <property type="entry name" value="REVERSE TRANSCRIPTASE DOMAIN-CONTAINING PROTEIN"/>
    <property type="match status" value="1"/>
</dbReference>
<dbReference type="InterPro" id="IPR005135">
    <property type="entry name" value="Endo/exonuclease/phosphatase"/>
</dbReference>
<reference evidence="3" key="2">
    <citation type="journal article" date="2015" name="J. Proteomics">
        <title>Sexual differences in the sialomes of the zebra tick, Rhipicephalus pulchellus.</title>
        <authorList>
            <person name="Tan A.W."/>
            <person name="Francischetti I.M."/>
            <person name="Slovak M."/>
            <person name="Kini R.M."/>
            <person name="Ribeiro J.M."/>
        </authorList>
    </citation>
    <scope>NUCLEOTIDE SEQUENCE</scope>
    <source>
        <tissue evidence="3">Salivary gland</tissue>
    </source>
</reference>
<dbReference type="Pfam" id="PF00078">
    <property type="entry name" value="RVT_1"/>
    <property type="match status" value="1"/>
</dbReference>
<dbReference type="SUPFAM" id="SSF56219">
    <property type="entry name" value="DNase I-like"/>
    <property type="match status" value="1"/>
</dbReference>
<dbReference type="InterPro" id="IPR000477">
    <property type="entry name" value="RT_dom"/>
</dbReference>
<keyword evidence="1" id="KW-1133">Transmembrane helix</keyword>
<feature type="domain" description="Reverse transcriptase" evidence="2">
    <location>
        <begin position="515"/>
        <end position="772"/>
    </location>
</feature>
<feature type="transmembrane region" description="Helical" evidence="1">
    <location>
        <begin position="822"/>
        <end position="840"/>
    </location>
</feature>